<feature type="repeat" description="TPR" evidence="3">
    <location>
        <begin position="272"/>
        <end position="305"/>
    </location>
</feature>
<dbReference type="PANTHER" id="PTHR45586">
    <property type="entry name" value="TPR REPEAT-CONTAINING PROTEIN PA4667"/>
    <property type="match status" value="1"/>
</dbReference>
<reference evidence="5 6" key="1">
    <citation type="submission" date="2020-10" db="EMBL/GenBank/DDBJ databases">
        <title>Connecting structure to function with the recovery of over 1000 high-quality activated sludge metagenome-assembled genomes encoding full-length rRNA genes using long-read sequencing.</title>
        <authorList>
            <person name="Singleton C.M."/>
            <person name="Petriglieri F."/>
            <person name="Kristensen J.M."/>
            <person name="Kirkegaard R.H."/>
            <person name="Michaelsen T.Y."/>
            <person name="Andersen M.H."/>
            <person name="Karst S.M."/>
            <person name="Dueholm M.S."/>
            <person name="Nielsen P.H."/>
            <person name="Albertsen M."/>
        </authorList>
    </citation>
    <scope>NUCLEOTIDE SEQUENCE [LARGE SCALE GENOMIC DNA]</scope>
    <source>
        <strain evidence="5">Ribe_18-Q3-R11-54_MAXAC.273</strain>
    </source>
</reference>
<dbReference type="SMART" id="SM00028">
    <property type="entry name" value="TPR"/>
    <property type="match status" value="3"/>
</dbReference>
<dbReference type="EMBL" id="JADKGY010000029">
    <property type="protein sequence ID" value="MBK9983981.1"/>
    <property type="molecule type" value="Genomic_DNA"/>
</dbReference>
<evidence type="ECO:0000256" key="2">
    <source>
        <dbReference type="ARBA" id="ARBA00022803"/>
    </source>
</evidence>
<evidence type="ECO:0000313" key="5">
    <source>
        <dbReference type="EMBL" id="MBK9983981.1"/>
    </source>
</evidence>
<dbReference type="SUPFAM" id="SSF48452">
    <property type="entry name" value="TPR-like"/>
    <property type="match status" value="1"/>
</dbReference>
<dbReference type="Pfam" id="PF06877">
    <property type="entry name" value="RraB"/>
    <property type="match status" value="1"/>
</dbReference>
<dbReference type="InterPro" id="IPR011990">
    <property type="entry name" value="TPR-like_helical_dom_sf"/>
</dbReference>
<dbReference type="InterPro" id="IPR051012">
    <property type="entry name" value="CellSynth/LPSAsmb/PSIAsmb"/>
</dbReference>
<gene>
    <name evidence="5" type="ORF">IPP15_16705</name>
</gene>
<evidence type="ECO:0000256" key="3">
    <source>
        <dbReference type="PROSITE-ProRule" id="PRU00339"/>
    </source>
</evidence>
<dbReference type="PROSITE" id="PS50005">
    <property type="entry name" value="TPR"/>
    <property type="match status" value="2"/>
</dbReference>
<dbReference type="Pfam" id="PF13414">
    <property type="entry name" value="TPR_11"/>
    <property type="match status" value="1"/>
</dbReference>
<proteinExistence type="predicted"/>
<organism evidence="5 6">
    <name type="scientific">Candidatus Opimibacter skivensis</name>
    <dbReference type="NCBI Taxonomy" id="2982028"/>
    <lineage>
        <taxon>Bacteria</taxon>
        <taxon>Pseudomonadati</taxon>
        <taxon>Bacteroidota</taxon>
        <taxon>Saprospiria</taxon>
        <taxon>Saprospirales</taxon>
        <taxon>Saprospiraceae</taxon>
        <taxon>Candidatus Opimibacter</taxon>
    </lineage>
</organism>
<keyword evidence="1" id="KW-0677">Repeat</keyword>
<dbReference type="AlphaFoldDB" id="A0A9D7XRE8"/>
<feature type="domain" description="Regulator of ribonuclease activity B" evidence="4">
    <location>
        <begin position="53"/>
        <end position="144"/>
    </location>
</feature>
<keyword evidence="2 3" id="KW-0802">TPR repeat</keyword>
<dbReference type="Gene3D" id="1.25.40.10">
    <property type="entry name" value="Tetratricopeptide repeat domain"/>
    <property type="match status" value="1"/>
</dbReference>
<comment type="caution">
    <text evidence="5">The sequence shown here is derived from an EMBL/GenBank/DDBJ whole genome shotgun (WGS) entry which is preliminary data.</text>
</comment>
<evidence type="ECO:0000259" key="4">
    <source>
        <dbReference type="Pfam" id="PF06877"/>
    </source>
</evidence>
<dbReference type="Proteomes" id="UP000808337">
    <property type="component" value="Unassembled WGS sequence"/>
</dbReference>
<feature type="repeat" description="TPR" evidence="3">
    <location>
        <begin position="238"/>
        <end position="271"/>
    </location>
</feature>
<accession>A0A9D7XRE8</accession>
<evidence type="ECO:0000313" key="6">
    <source>
        <dbReference type="Proteomes" id="UP000808337"/>
    </source>
</evidence>
<name>A0A9D7XRE8_9BACT</name>
<protein>
    <submittedName>
        <fullName evidence="5">Tetratricopeptide repeat protein</fullName>
    </submittedName>
</protein>
<evidence type="ECO:0000256" key="1">
    <source>
        <dbReference type="ARBA" id="ARBA00022737"/>
    </source>
</evidence>
<dbReference type="PANTHER" id="PTHR45586:SF1">
    <property type="entry name" value="LIPOPOLYSACCHARIDE ASSEMBLY PROTEIN B"/>
    <property type="match status" value="1"/>
</dbReference>
<sequence>MQIILRDLLYPPSIPFLRSIILTMLIVGFVLHGHAQSGHQSNSEIRASRIDSIFSKAESDSLRTSGVLRYDYYFSNATPGQLKKMSEKFERDSFETIILQTNEGREWRMTIMKNEIHSRQSMLRTDKKMRSMAYQFIIDRYDGFMISKPLQNPLNVSEDSFGSFINSLDNEALFTSANYLISHAAYDRAMLAYQESINRHFKEDTSQYQMGNALVAKNKLVKGIERWETARNLNPKYLDAYLKLGKIFFENSHFNRALYNFEKADAIDSDNDQILYQLSETLYKLGRYNASYQYAERAVRLNHKNVFAKSMVDILDQPDLKKLRKQFPQM</sequence>
<dbReference type="InterPro" id="IPR019734">
    <property type="entry name" value="TPR_rpt"/>
</dbReference>
<dbReference type="InterPro" id="IPR009671">
    <property type="entry name" value="RraB_dom"/>
</dbReference>